<dbReference type="GO" id="GO:0016853">
    <property type="term" value="F:isomerase activity"/>
    <property type="evidence" value="ECO:0007669"/>
    <property type="project" value="UniProtKB-KW"/>
</dbReference>
<dbReference type="Pfam" id="PF01261">
    <property type="entry name" value="AP_endonuc_2"/>
    <property type="match status" value="1"/>
</dbReference>
<sequence>MNISTQNQEHFPQNMNDKLARIKELGYDSYEIDGKLLLTSLAEAKRAVTLTGLPIATACGGYEGHIGDYDESRRQRAIQEIGAILDALQEVGGHGMVVPAGWGLHEHAETRTPAEDFAVLSDSLRRLEAVAESTGTYIYLEPLNQKEDHLLNTLTQARQLIVENQLDRVKIMADFYHMNLEEADIEQTLRDNAEYLGHIHLADHHRYQPGSGNLNFPHFLEVLEELGYTGDLAFECSIEGDDPDQAIRESLAYLRGQ</sequence>
<accession>A0A6I2GW61</accession>
<name>A0A6I2GW61_9LACT</name>
<protein>
    <submittedName>
        <fullName evidence="3">TIM barrel protein</fullName>
    </submittedName>
</protein>
<dbReference type="InterPro" id="IPR013022">
    <property type="entry name" value="Xyl_isomerase-like_TIM-brl"/>
</dbReference>
<reference evidence="3 4" key="1">
    <citation type="submission" date="2019-11" db="EMBL/GenBank/DDBJ databases">
        <title>Characterisation of Fundicoccus ignavus gen. nov. sp. nov., a novel genus of the family Aerococcaceae isolated from bulk tank milk.</title>
        <authorList>
            <person name="Siebert A."/>
            <person name="Huptas C."/>
            <person name="Wenning M."/>
            <person name="Scherer S."/>
            <person name="Doll E.V."/>
        </authorList>
    </citation>
    <scope>NUCLEOTIDE SEQUENCE [LARGE SCALE GENOMIC DNA]</scope>
    <source>
        <strain evidence="3 4">WS4759</strain>
    </source>
</reference>
<evidence type="ECO:0000256" key="1">
    <source>
        <dbReference type="ARBA" id="ARBA00023235"/>
    </source>
</evidence>
<dbReference type="InterPro" id="IPR050417">
    <property type="entry name" value="Sugar_Epim/Isomerase"/>
</dbReference>
<keyword evidence="1" id="KW-0413">Isomerase</keyword>
<feature type="domain" description="Xylose isomerase-like TIM barrel" evidence="2">
    <location>
        <begin position="19"/>
        <end position="255"/>
    </location>
</feature>
<organism evidence="3 4">
    <name type="scientific">Fundicoccus ignavus</name>
    <dbReference type="NCBI Taxonomy" id="2664442"/>
    <lineage>
        <taxon>Bacteria</taxon>
        <taxon>Bacillati</taxon>
        <taxon>Bacillota</taxon>
        <taxon>Bacilli</taxon>
        <taxon>Lactobacillales</taxon>
        <taxon>Aerococcaceae</taxon>
        <taxon>Fundicoccus</taxon>
    </lineage>
</organism>
<dbReference type="AlphaFoldDB" id="A0A6I2GW61"/>
<comment type="caution">
    <text evidence="3">The sequence shown here is derived from an EMBL/GenBank/DDBJ whole genome shotgun (WGS) entry which is preliminary data.</text>
</comment>
<dbReference type="PANTHER" id="PTHR43489:SF7">
    <property type="entry name" value="3-DEHYDRO-D-GULOSIDE 4-EPIMERASE-RELATED"/>
    <property type="match status" value="1"/>
</dbReference>
<evidence type="ECO:0000259" key="2">
    <source>
        <dbReference type="Pfam" id="PF01261"/>
    </source>
</evidence>
<dbReference type="PANTHER" id="PTHR43489">
    <property type="entry name" value="ISOMERASE"/>
    <property type="match status" value="1"/>
</dbReference>
<dbReference type="EMBL" id="WJQS01000001">
    <property type="protein sequence ID" value="MRI84573.1"/>
    <property type="molecule type" value="Genomic_DNA"/>
</dbReference>
<dbReference type="SUPFAM" id="SSF51658">
    <property type="entry name" value="Xylose isomerase-like"/>
    <property type="match status" value="1"/>
</dbReference>
<dbReference type="Proteomes" id="UP000430975">
    <property type="component" value="Unassembled WGS sequence"/>
</dbReference>
<evidence type="ECO:0000313" key="4">
    <source>
        <dbReference type="Proteomes" id="UP000430975"/>
    </source>
</evidence>
<gene>
    <name evidence="3" type="ORF">GIY09_01500</name>
</gene>
<dbReference type="InterPro" id="IPR036237">
    <property type="entry name" value="Xyl_isomerase-like_sf"/>
</dbReference>
<evidence type="ECO:0000313" key="3">
    <source>
        <dbReference type="EMBL" id="MRI84573.1"/>
    </source>
</evidence>
<dbReference type="RefSeq" id="WP_153863007.1">
    <property type="nucleotide sequence ID" value="NZ_WJQS01000001.1"/>
</dbReference>
<proteinExistence type="predicted"/>
<dbReference type="Gene3D" id="3.20.20.150">
    <property type="entry name" value="Divalent-metal-dependent TIM barrel enzymes"/>
    <property type="match status" value="1"/>
</dbReference>
<keyword evidence="4" id="KW-1185">Reference proteome</keyword>